<dbReference type="Proteomes" id="UP000469421">
    <property type="component" value="Unassembled WGS sequence"/>
</dbReference>
<protein>
    <recommendedName>
        <fullName evidence="1">DUF6242 domain-containing protein</fullName>
    </recommendedName>
</protein>
<evidence type="ECO:0000313" key="2">
    <source>
        <dbReference type="EMBL" id="MQX53533.1"/>
    </source>
</evidence>
<dbReference type="InterPro" id="IPR058667">
    <property type="entry name" value="DUF6242_C"/>
</dbReference>
<dbReference type="SUPFAM" id="SSF50939">
    <property type="entry name" value="Sialidases"/>
    <property type="match status" value="1"/>
</dbReference>
<dbReference type="InterPro" id="IPR036278">
    <property type="entry name" value="Sialidase_sf"/>
</dbReference>
<gene>
    <name evidence="2" type="ORF">GFN93_09755</name>
</gene>
<dbReference type="EMBL" id="WIRE01000001">
    <property type="protein sequence ID" value="MQX53533.1"/>
    <property type="molecule type" value="Genomic_DNA"/>
</dbReference>
<evidence type="ECO:0000259" key="1">
    <source>
        <dbReference type="Pfam" id="PF25852"/>
    </source>
</evidence>
<organism evidence="2 3">
    <name type="scientific">Alcanivorax sediminis</name>
    <dbReference type="NCBI Taxonomy" id="2663008"/>
    <lineage>
        <taxon>Bacteria</taxon>
        <taxon>Pseudomonadati</taxon>
        <taxon>Pseudomonadota</taxon>
        <taxon>Gammaproteobacteria</taxon>
        <taxon>Oceanospirillales</taxon>
        <taxon>Alcanivoracaceae</taxon>
        <taxon>Alcanivorax</taxon>
    </lineage>
</organism>
<dbReference type="AlphaFoldDB" id="A0A6N7LT81"/>
<name>A0A6N7LT81_9GAMM</name>
<dbReference type="PROSITE" id="PS51257">
    <property type="entry name" value="PROKAR_LIPOPROTEIN"/>
    <property type="match status" value="1"/>
</dbReference>
<sequence>MLRRCAILTSATTLALLGCKSDIPQLNHNNAAGSTLSISRSFINTDGPVEGVAYACINAPTAWGGPTGAFVKGTLSSVSFTSTPGENSGRSTYMQDTLPRDGYSWYCHDEPERDYQLGDQGEITWQFAGQNDSALIFTIVSGSKENPGLTRFAAQQVNAAGTNAPFYWEPLNLSGAGPEIGDITAGPNAFNDGLAFYNDDDGHFYLRAADGTLTSAEPELLSSAPLIRNDRLVGLGFTENGLQAQVSTDGQAWQLSEVIDTGDGGLNLHENPVTGDYVASLGGNLYTSADALAWSNSTDTGLSFVQHYAVLPDGTQIAAGDGQVSSEVAEGNWSPVLAMPEGSTANVFQLQTAGNAVYLLREETVDGPPPTTHLYRSEDGQAWTELLPERQPGYNLALFAEGERILMLVKDGPYVSNDGGINWAPLSVLPEAFEDQIFEWYPVLAGQQDGLYFLSLSVRIGDSFGSSVELFLASEDLETFHLLAGKPNIEGDFGQRASASSAGIVTVGVDSQGTHMHKLVKAGESGSTPSATGSSGGGGGASTVGLWLFALILLGRRRPLR</sequence>
<feature type="domain" description="DUF6242" evidence="1">
    <location>
        <begin position="228"/>
        <end position="434"/>
    </location>
</feature>
<accession>A0A6N7LT81</accession>
<proteinExistence type="predicted"/>
<dbReference type="Pfam" id="PF25852">
    <property type="entry name" value="DUF6242_C"/>
    <property type="match status" value="1"/>
</dbReference>
<keyword evidence="3" id="KW-1185">Reference proteome</keyword>
<dbReference type="RefSeq" id="WP_153500915.1">
    <property type="nucleotide sequence ID" value="NZ_WIRE01000001.1"/>
</dbReference>
<comment type="caution">
    <text evidence="2">The sequence shown here is derived from an EMBL/GenBank/DDBJ whole genome shotgun (WGS) entry which is preliminary data.</text>
</comment>
<evidence type="ECO:0000313" key="3">
    <source>
        <dbReference type="Proteomes" id="UP000469421"/>
    </source>
</evidence>
<reference evidence="2 3" key="1">
    <citation type="submission" date="2019-10" db="EMBL/GenBank/DDBJ databases">
        <title>Alcanivorax sp.PA15-N-34 draft genome sequence.</title>
        <authorList>
            <person name="Liao X."/>
            <person name="Shao Z."/>
        </authorList>
    </citation>
    <scope>NUCLEOTIDE SEQUENCE [LARGE SCALE GENOMIC DNA]</scope>
    <source>
        <strain evidence="2 3">PA15-N-34</strain>
    </source>
</reference>